<gene>
    <name evidence="2" type="ORF">ILUMI_11604</name>
</gene>
<keyword evidence="1" id="KW-1133">Transmembrane helix</keyword>
<feature type="transmembrane region" description="Helical" evidence="1">
    <location>
        <begin position="414"/>
        <end position="438"/>
    </location>
</feature>
<feature type="transmembrane region" description="Helical" evidence="1">
    <location>
        <begin position="444"/>
        <end position="466"/>
    </location>
</feature>
<comment type="caution">
    <text evidence="2">The sequence shown here is derived from an EMBL/GenBank/DDBJ whole genome shotgun (WGS) entry which is preliminary data.</text>
</comment>
<dbReference type="Proteomes" id="UP000801492">
    <property type="component" value="Unassembled WGS sequence"/>
</dbReference>
<keyword evidence="3" id="KW-1185">Reference proteome</keyword>
<dbReference type="Pfam" id="PF07690">
    <property type="entry name" value="MFS_1"/>
    <property type="match status" value="2"/>
</dbReference>
<feature type="transmembrane region" description="Helical" evidence="1">
    <location>
        <begin position="90"/>
        <end position="113"/>
    </location>
</feature>
<feature type="transmembrane region" description="Helical" evidence="1">
    <location>
        <begin position="355"/>
        <end position="371"/>
    </location>
</feature>
<dbReference type="PANTHER" id="PTHR11360">
    <property type="entry name" value="MONOCARBOXYLATE TRANSPORTER"/>
    <property type="match status" value="1"/>
</dbReference>
<dbReference type="SUPFAM" id="SSF103473">
    <property type="entry name" value="MFS general substrate transporter"/>
    <property type="match status" value="1"/>
</dbReference>
<name>A0A8K0GCK0_IGNLU</name>
<feature type="transmembrane region" description="Helical" evidence="1">
    <location>
        <begin position="66"/>
        <end position="84"/>
    </location>
</feature>
<dbReference type="GO" id="GO:0008028">
    <property type="term" value="F:monocarboxylic acid transmembrane transporter activity"/>
    <property type="evidence" value="ECO:0007669"/>
    <property type="project" value="TreeGrafter"/>
</dbReference>
<dbReference type="AlphaFoldDB" id="A0A8K0GCK0"/>
<dbReference type="InterPro" id="IPR036259">
    <property type="entry name" value="MFS_trans_sf"/>
</dbReference>
<protein>
    <submittedName>
        <fullName evidence="2">Uncharacterized protein</fullName>
    </submittedName>
</protein>
<feature type="transmembrane region" description="Helical" evidence="1">
    <location>
        <begin position="125"/>
        <end position="146"/>
    </location>
</feature>
<dbReference type="Gene3D" id="1.20.1250.20">
    <property type="entry name" value="MFS general substrate transporter like domains"/>
    <property type="match status" value="2"/>
</dbReference>
<feature type="transmembrane region" description="Helical" evidence="1">
    <location>
        <begin position="377"/>
        <end position="394"/>
    </location>
</feature>
<organism evidence="2 3">
    <name type="scientific">Ignelater luminosus</name>
    <name type="common">Cucubano</name>
    <name type="synonym">Pyrophorus luminosus</name>
    <dbReference type="NCBI Taxonomy" id="2038154"/>
    <lineage>
        <taxon>Eukaryota</taxon>
        <taxon>Metazoa</taxon>
        <taxon>Ecdysozoa</taxon>
        <taxon>Arthropoda</taxon>
        <taxon>Hexapoda</taxon>
        <taxon>Insecta</taxon>
        <taxon>Pterygota</taxon>
        <taxon>Neoptera</taxon>
        <taxon>Endopterygota</taxon>
        <taxon>Coleoptera</taxon>
        <taxon>Polyphaga</taxon>
        <taxon>Elateriformia</taxon>
        <taxon>Elateroidea</taxon>
        <taxon>Elateridae</taxon>
        <taxon>Agrypninae</taxon>
        <taxon>Pyrophorini</taxon>
        <taxon>Ignelater</taxon>
    </lineage>
</organism>
<feature type="transmembrane region" description="Helical" evidence="1">
    <location>
        <begin position="326"/>
        <end position="348"/>
    </location>
</feature>
<sequence length="478" mass="52774">MLKVFLFQTVTVVPMAAFGIVFGPFLASIGDETSGTTIVNGMFNTILCFTGLAANQLLQKTSYRKVGILGAILYFLGSFSTIFVTSLFQIIISFGILQGIGFGLMMPSVFTAFNHYFNKRKNVTMSVAQAFMVASTIGFPALTRFLLNTYGFRGTVALISAFSLHCIPAMASLQPAKWHMKKRKLSVIEMTNVQTLQNANDEEHKTKEGHKNGIIEGEPLLDHNNIEEGHHQQKRSLEMPRKSLVSMGSIAMSVTNINQLGEVEKSESAGIWKSLAKALDLALFKDPVYVNIAFGLSLAVTSDLAFLSVLPLLLENAGFNGQELTLIMTVYFIADLVCRILLSILTAVTSVRNRYLFLIGALFSAIFRTAFVLNNSFWWVLTVSAALGFLRCLIQTPLPLVVAEAYSHRFVTAFSLYMVVCGFVAMTFGPLIAFVKAVTQSHEMVVHVLTVAYLLCAVPWMLELIYTKIIKKDRSQTT</sequence>
<reference evidence="2" key="1">
    <citation type="submission" date="2019-08" db="EMBL/GenBank/DDBJ databases">
        <title>The genome of the North American firefly Photinus pyralis.</title>
        <authorList>
            <consortium name="Photinus pyralis genome working group"/>
            <person name="Fallon T.R."/>
            <person name="Sander Lower S.E."/>
            <person name="Weng J.-K."/>
        </authorList>
    </citation>
    <scope>NUCLEOTIDE SEQUENCE</scope>
    <source>
        <strain evidence="2">TRF0915ILg1</strain>
        <tissue evidence="2">Whole body</tissue>
    </source>
</reference>
<dbReference type="OrthoDB" id="6499973at2759"/>
<feature type="transmembrane region" description="Helical" evidence="1">
    <location>
        <begin position="152"/>
        <end position="173"/>
    </location>
</feature>
<accession>A0A8K0GCK0</accession>
<evidence type="ECO:0000256" key="1">
    <source>
        <dbReference type="SAM" id="Phobius"/>
    </source>
</evidence>
<dbReference type="PANTHER" id="PTHR11360:SF309">
    <property type="entry name" value="MONOCARBOXYLATE TRANSPORTER 7-LIKE PROTEIN"/>
    <property type="match status" value="1"/>
</dbReference>
<proteinExistence type="predicted"/>
<dbReference type="InterPro" id="IPR050327">
    <property type="entry name" value="Proton-linked_MCT"/>
</dbReference>
<evidence type="ECO:0000313" key="3">
    <source>
        <dbReference type="Proteomes" id="UP000801492"/>
    </source>
</evidence>
<feature type="transmembrane region" description="Helical" evidence="1">
    <location>
        <begin position="288"/>
        <end position="314"/>
    </location>
</feature>
<keyword evidence="1" id="KW-0812">Transmembrane</keyword>
<keyword evidence="1" id="KW-0472">Membrane</keyword>
<dbReference type="EMBL" id="VTPC01006891">
    <property type="protein sequence ID" value="KAF2894569.1"/>
    <property type="molecule type" value="Genomic_DNA"/>
</dbReference>
<dbReference type="InterPro" id="IPR011701">
    <property type="entry name" value="MFS"/>
</dbReference>
<evidence type="ECO:0000313" key="2">
    <source>
        <dbReference type="EMBL" id="KAF2894569.1"/>
    </source>
</evidence>
<feature type="transmembrane region" description="Helical" evidence="1">
    <location>
        <begin position="37"/>
        <end position="54"/>
    </location>
</feature>